<protein>
    <submittedName>
        <fullName evidence="2">Uncharacterized protein</fullName>
    </submittedName>
</protein>
<name>A0A2Z7CZJ9_9LAMI</name>
<evidence type="ECO:0000313" key="3">
    <source>
        <dbReference type="Proteomes" id="UP000250235"/>
    </source>
</evidence>
<feature type="compositionally biased region" description="Pro residues" evidence="1">
    <location>
        <begin position="14"/>
        <end position="23"/>
    </location>
</feature>
<organism evidence="2 3">
    <name type="scientific">Dorcoceras hygrometricum</name>
    <dbReference type="NCBI Taxonomy" id="472368"/>
    <lineage>
        <taxon>Eukaryota</taxon>
        <taxon>Viridiplantae</taxon>
        <taxon>Streptophyta</taxon>
        <taxon>Embryophyta</taxon>
        <taxon>Tracheophyta</taxon>
        <taxon>Spermatophyta</taxon>
        <taxon>Magnoliopsida</taxon>
        <taxon>eudicotyledons</taxon>
        <taxon>Gunneridae</taxon>
        <taxon>Pentapetalae</taxon>
        <taxon>asterids</taxon>
        <taxon>lamiids</taxon>
        <taxon>Lamiales</taxon>
        <taxon>Gesneriaceae</taxon>
        <taxon>Didymocarpoideae</taxon>
        <taxon>Trichosporeae</taxon>
        <taxon>Loxocarpinae</taxon>
        <taxon>Dorcoceras</taxon>
    </lineage>
</organism>
<dbReference type="Proteomes" id="UP000250235">
    <property type="component" value="Unassembled WGS sequence"/>
</dbReference>
<evidence type="ECO:0000256" key="1">
    <source>
        <dbReference type="SAM" id="MobiDB-lite"/>
    </source>
</evidence>
<reference evidence="2 3" key="1">
    <citation type="journal article" date="2015" name="Proc. Natl. Acad. Sci. U.S.A.">
        <title>The resurrection genome of Boea hygrometrica: A blueprint for survival of dehydration.</title>
        <authorList>
            <person name="Xiao L."/>
            <person name="Yang G."/>
            <person name="Zhang L."/>
            <person name="Yang X."/>
            <person name="Zhao S."/>
            <person name="Ji Z."/>
            <person name="Zhou Q."/>
            <person name="Hu M."/>
            <person name="Wang Y."/>
            <person name="Chen M."/>
            <person name="Xu Y."/>
            <person name="Jin H."/>
            <person name="Xiao X."/>
            <person name="Hu G."/>
            <person name="Bao F."/>
            <person name="Hu Y."/>
            <person name="Wan P."/>
            <person name="Li L."/>
            <person name="Deng X."/>
            <person name="Kuang T."/>
            <person name="Xiang C."/>
            <person name="Zhu J.K."/>
            <person name="Oliver M.J."/>
            <person name="He Y."/>
        </authorList>
    </citation>
    <scope>NUCLEOTIDE SEQUENCE [LARGE SCALE GENOMIC DNA]</scope>
    <source>
        <strain evidence="3">cv. XS01</strain>
    </source>
</reference>
<dbReference type="AlphaFoldDB" id="A0A2Z7CZJ9"/>
<gene>
    <name evidence="2" type="ORF">F511_29932</name>
</gene>
<keyword evidence="3" id="KW-1185">Reference proteome</keyword>
<feature type="region of interest" description="Disordered" evidence="1">
    <location>
        <begin position="186"/>
        <end position="206"/>
    </location>
</feature>
<feature type="compositionally biased region" description="Basic and acidic residues" evidence="1">
    <location>
        <begin position="43"/>
        <end position="62"/>
    </location>
</feature>
<feature type="compositionally biased region" description="Basic and acidic residues" evidence="1">
    <location>
        <begin position="1"/>
        <end position="11"/>
    </location>
</feature>
<proteinExistence type="predicted"/>
<feature type="region of interest" description="Disordered" evidence="1">
    <location>
        <begin position="43"/>
        <end position="65"/>
    </location>
</feature>
<evidence type="ECO:0000313" key="2">
    <source>
        <dbReference type="EMBL" id="KZV50059.1"/>
    </source>
</evidence>
<feature type="region of interest" description="Disordered" evidence="1">
    <location>
        <begin position="1"/>
        <end position="27"/>
    </location>
</feature>
<accession>A0A2Z7CZJ9</accession>
<sequence length="206" mass="22899">MPPKRDGKQQDDATPPPPPPHPQLTPYERASVDMLAGITRLLERQSERPGKSHEEDVAERFRKQGPKSWSVMNPAEACFSARFLKRRRLLEVWLRVLKSADALVLLPESSGFPCGNQRVLIIAQEYKLFLVNFIHAFVHAYFRMRGRAAIPHSHLPAGIVATMRRVVNYHSSWVRQQKVGLFDASGNPGSTAGRDFNPAGGAPGGG</sequence>
<dbReference type="EMBL" id="KQ992561">
    <property type="protein sequence ID" value="KZV50059.1"/>
    <property type="molecule type" value="Genomic_DNA"/>
</dbReference>